<protein>
    <recommendedName>
        <fullName evidence="3">RING-type domain-containing protein</fullName>
    </recommendedName>
</protein>
<dbReference type="OrthoDB" id="8062037at2759"/>
<keyword evidence="1" id="KW-0862">Zinc</keyword>
<dbReference type="Gene3D" id="3.30.40.10">
    <property type="entry name" value="Zinc/RING finger domain, C3HC4 (zinc finger)"/>
    <property type="match status" value="1"/>
</dbReference>
<sequence length="317" mass="35403">MAARVRPQLDKNIIKFQFLCHIPSVEITPALEQDLCAICIEPYQNNRWKLGGTVHRPVVLPCGHILGFQCLARWILSANFNNCCSLCRAPILDPMRTRRHLNPRLASSFARLEILAVVACNGISRCQKSELLGDFEVAIWGEKALWVLSKDSDRVMVVWEEFLDMMCHDPAILDHGNPARVDEHVVEGREDRVNAGLLSALRDQVSRLLRRSEVRIGISFFFITAGVAIAIAGLSWDFPRAGEETLTAMIRDLKASMEMDLKAWICGSVVGAVVDFGRMPWGFVNILGAVVFGLVLRLLVQKVEVLVGGLTFVRDIL</sequence>
<dbReference type="InterPro" id="IPR001841">
    <property type="entry name" value="Znf_RING"/>
</dbReference>
<keyword evidence="2" id="KW-0472">Membrane</keyword>
<evidence type="ECO:0000259" key="3">
    <source>
        <dbReference type="PROSITE" id="PS50089"/>
    </source>
</evidence>
<keyword evidence="2" id="KW-1133">Transmembrane helix</keyword>
<feature type="transmembrane region" description="Helical" evidence="2">
    <location>
        <begin position="281"/>
        <end position="300"/>
    </location>
</feature>
<dbReference type="Proteomes" id="UP000664203">
    <property type="component" value="Unassembled WGS sequence"/>
</dbReference>
<evidence type="ECO:0000256" key="2">
    <source>
        <dbReference type="SAM" id="Phobius"/>
    </source>
</evidence>
<proteinExistence type="predicted"/>
<organism evidence="4 5">
    <name type="scientific">Alectoria fallacina</name>
    <dbReference type="NCBI Taxonomy" id="1903189"/>
    <lineage>
        <taxon>Eukaryota</taxon>
        <taxon>Fungi</taxon>
        <taxon>Dikarya</taxon>
        <taxon>Ascomycota</taxon>
        <taxon>Pezizomycotina</taxon>
        <taxon>Lecanoromycetes</taxon>
        <taxon>OSLEUM clade</taxon>
        <taxon>Lecanoromycetidae</taxon>
        <taxon>Lecanorales</taxon>
        <taxon>Lecanorineae</taxon>
        <taxon>Parmeliaceae</taxon>
        <taxon>Alectoria</taxon>
    </lineage>
</organism>
<keyword evidence="2" id="KW-0812">Transmembrane</keyword>
<dbReference type="InterPro" id="IPR013083">
    <property type="entry name" value="Znf_RING/FYVE/PHD"/>
</dbReference>
<dbReference type="AlphaFoldDB" id="A0A8H3JAL4"/>
<reference evidence="4" key="1">
    <citation type="submission" date="2021-03" db="EMBL/GenBank/DDBJ databases">
        <authorList>
            <person name="Tagirdzhanova G."/>
        </authorList>
    </citation>
    <scope>NUCLEOTIDE SEQUENCE</scope>
</reference>
<gene>
    <name evidence="4" type="ORF">ALECFALPRED_000912</name>
</gene>
<name>A0A8H3JAL4_9LECA</name>
<dbReference type="Pfam" id="PF13639">
    <property type="entry name" value="zf-RING_2"/>
    <property type="match status" value="1"/>
</dbReference>
<evidence type="ECO:0000313" key="4">
    <source>
        <dbReference type="EMBL" id="CAF9943662.1"/>
    </source>
</evidence>
<dbReference type="GO" id="GO:0008270">
    <property type="term" value="F:zinc ion binding"/>
    <property type="evidence" value="ECO:0007669"/>
    <property type="project" value="UniProtKB-KW"/>
</dbReference>
<dbReference type="PROSITE" id="PS50089">
    <property type="entry name" value="ZF_RING_2"/>
    <property type="match status" value="1"/>
</dbReference>
<dbReference type="EMBL" id="CAJPDR010001161">
    <property type="protein sequence ID" value="CAF9943662.1"/>
    <property type="molecule type" value="Genomic_DNA"/>
</dbReference>
<feature type="domain" description="RING-type" evidence="3">
    <location>
        <begin position="36"/>
        <end position="88"/>
    </location>
</feature>
<comment type="caution">
    <text evidence="4">The sequence shown here is derived from an EMBL/GenBank/DDBJ whole genome shotgun (WGS) entry which is preliminary data.</text>
</comment>
<keyword evidence="1" id="KW-0863">Zinc-finger</keyword>
<keyword evidence="5" id="KW-1185">Reference proteome</keyword>
<evidence type="ECO:0000313" key="5">
    <source>
        <dbReference type="Proteomes" id="UP000664203"/>
    </source>
</evidence>
<dbReference type="SUPFAM" id="SSF57850">
    <property type="entry name" value="RING/U-box"/>
    <property type="match status" value="1"/>
</dbReference>
<accession>A0A8H3JAL4</accession>
<feature type="transmembrane region" description="Helical" evidence="2">
    <location>
        <begin position="216"/>
        <end position="236"/>
    </location>
</feature>
<evidence type="ECO:0000256" key="1">
    <source>
        <dbReference type="PROSITE-ProRule" id="PRU00175"/>
    </source>
</evidence>
<keyword evidence="1" id="KW-0479">Metal-binding</keyword>